<keyword evidence="3" id="KW-1185">Reference proteome</keyword>
<evidence type="ECO:0000256" key="1">
    <source>
        <dbReference type="SAM" id="Phobius"/>
    </source>
</evidence>
<gene>
    <name evidence="2" type="ORF">VNI00_011988</name>
</gene>
<accession>A0AAW0C887</accession>
<dbReference type="Proteomes" id="UP001383192">
    <property type="component" value="Unassembled WGS sequence"/>
</dbReference>
<protein>
    <submittedName>
        <fullName evidence="2">Uncharacterized protein</fullName>
    </submittedName>
</protein>
<reference evidence="2 3" key="1">
    <citation type="submission" date="2024-01" db="EMBL/GenBank/DDBJ databases">
        <title>A draft genome for a cacao thread blight-causing isolate of Paramarasmius palmivorus.</title>
        <authorList>
            <person name="Baruah I.K."/>
            <person name="Bukari Y."/>
            <person name="Amoako-Attah I."/>
            <person name="Meinhardt L.W."/>
            <person name="Bailey B.A."/>
            <person name="Cohen S.P."/>
        </authorList>
    </citation>
    <scope>NUCLEOTIDE SEQUENCE [LARGE SCALE GENOMIC DNA]</scope>
    <source>
        <strain evidence="2 3">GH-12</strain>
    </source>
</reference>
<dbReference type="AlphaFoldDB" id="A0AAW0C887"/>
<name>A0AAW0C887_9AGAR</name>
<sequence>MSFLARTTRPTRLLASRALNPYAPTRLIRPRGLATSQTTQKAPRFNPIITHLLAGLAGGSIVIGAGYTYYHFSGIKQAIVLAKHAKQFLFQTRESVLERHPNEALEFLRKAAKSYAALVPGSGIVIDRIFNSVETIVEEHQEEASEILLQALVKVHEIVKKKNEMDNVELSAKVMEVVGVHLALLGALGAKAGEIRLDVGMDQAKEKWKGLAEKIKFPGGNKSKDEPETKNDK</sequence>
<organism evidence="2 3">
    <name type="scientific">Paramarasmius palmivorus</name>
    <dbReference type="NCBI Taxonomy" id="297713"/>
    <lineage>
        <taxon>Eukaryota</taxon>
        <taxon>Fungi</taxon>
        <taxon>Dikarya</taxon>
        <taxon>Basidiomycota</taxon>
        <taxon>Agaricomycotina</taxon>
        <taxon>Agaricomycetes</taxon>
        <taxon>Agaricomycetidae</taxon>
        <taxon>Agaricales</taxon>
        <taxon>Marasmiineae</taxon>
        <taxon>Marasmiaceae</taxon>
        <taxon>Paramarasmius</taxon>
    </lineage>
</organism>
<proteinExistence type="predicted"/>
<comment type="caution">
    <text evidence="2">The sequence shown here is derived from an EMBL/GenBank/DDBJ whole genome shotgun (WGS) entry which is preliminary data.</text>
</comment>
<keyword evidence="1" id="KW-1133">Transmembrane helix</keyword>
<dbReference type="EMBL" id="JAYKXP010000054">
    <property type="protein sequence ID" value="KAK7035221.1"/>
    <property type="molecule type" value="Genomic_DNA"/>
</dbReference>
<feature type="transmembrane region" description="Helical" evidence="1">
    <location>
        <begin position="48"/>
        <end position="70"/>
    </location>
</feature>
<keyword evidence="1" id="KW-0812">Transmembrane</keyword>
<keyword evidence="1" id="KW-0472">Membrane</keyword>
<evidence type="ECO:0000313" key="2">
    <source>
        <dbReference type="EMBL" id="KAK7035221.1"/>
    </source>
</evidence>
<evidence type="ECO:0000313" key="3">
    <source>
        <dbReference type="Proteomes" id="UP001383192"/>
    </source>
</evidence>